<evidence type="ECO:0000313" key="3">
    <source>
        <dbReference type="EMBL" id="GHC93985.1"/>
    </source>
</evidence>
<name>A0A919CAN1_9ACTN</name>
<dbReference type="AlphaFoldDB" id="A0A919CAN1"/>
<feature type="domain" description="RING-type" evidence="2">
    <location>
        <begin position="105"/>
        <end position="141"/>
    </location>
</feature>
<reference evidence="3" key="1">
    <citation type="journal article" date="2014" name="Int. J. Syst. Evol. Microbiol.">
        <title>Complete genome sequence of Corynebacterium casei LMG S-19264T (=DSM 44701T), isolated from a smear-ripened cheese.</title>
        <authorList>
            <consortium name="US DOE Joint Genome Institute (JGI-PGF)"/>
            <person name="Walter F."/>
            <person name="Albersmeier A."/>
            <person name="Kalinowski J."/>
            <person name="Ruckert C."/>
        </authorList>
    </citation>
    <scope>NUCLEOTIDE SEQUENCE</scope>
    <source>
        <strain evidence="3">JCM 4637</strain>
    </source>
</reference>
<evidence type="ECO:0000256" key="1">
    <source>
        <dbReference type="SAM" id="MobiDB-lite"/>
    </source>
</evidence>
<dbReference type="Pfam" id="PF14447">
    <property type="entry name" value="Prok-RING_4"/>
    <property type="match status" value="1"/>
</dbReference>
<dbReference type="InterPro" id="IPR051324">
    <property type="entry name" value="Stress/Tellurium_Resist"/>
</dbReference>
<accession>A0A919CAN1</accession>
<proteinExistence type="predicted"/>
<dbReference type="CDD" id="cd06974">
    <property type="entry name" value="TerD_like"/>
    <property type="match status" value="1"/>
</dbReference>
<evidence type="ECO:0000259" key="2">
    <source>
        <dbReference type="PROSITE" id="PS50089"/>
    </source>
</evidence>
<dbReference type="Proteomes" id="UP000638353">
    <property type="component" value="Unassembled WGS sequence"/>
</dbReference>
<evidence type="ECO:0000313" key="4">
    <source>
        <dbReference type="Proteomes" id="UP000638353"/>
    </source>
</evidence>
<dbReference type="SUPFAM" id="SSF57850">
    <property type="entry name" value="RING/U-box"/>
    <property type="match status" value="1"/>
</dbReference>
<gene>
    <name evidence="3" type="ORF">GCM10010334_31700</name>
</gene>
<organism evidence="3 4">
    <name type="scientific">Streptomyces finlayi</name>
    <dbReference type="NCBI Taxonomy" id="67296"/>
    <lineage>
        <taxon>Bacteria</taxon>
        <taxon>Bacillati</taxon>
        <taxon>Actinomycetota</taxon>
        <taxon>Actinomycetes</taxon>
        <taxon>Kitasatosporales</taxon>
        <taxon>Streptomycetaceae</taxon>
        <taxon>Streptomyces</taxon>
    </lineage>
</organism>
<dbReference type="InterPro" id="IPR001841">
    <property type="entry name" value="Znf_RING"/>
</dbReference>
<dbReference type="PANTHER" id="PTHR32097:SF18">
    <property type="entry name" value="RING-TYPE DOMAIN-CONTAINING PROTEIN"/>
    <property type="match status" value="1"/>
</dbReference>
<sequence length="870" mass="94016">MHLDSAPAPAADPRTAPRLVVLEAELLDRGYALTAPLHAAFAALDHLDLAREGRPLLSAVDELLGSHRPHTPLYQRFPLTVPKDSGQLYVDRVFALLLQSPGQRCVLCGASSTVHPVSPCAHLVCRTCWDGSDYSACPICHRRLDPADPFLTPVAPAPRTTSRRAAFAGELRLLSLGTDLAAASAVEARRLMGRQTPLSGQEYADLAALLPVLPAGLSALPEDIPVRETKALVLGTLLREPRTADAVRAQLRERLTTATDVLRLLCVHSGGNAAVLKPPRFRSLPRALRRELLAVLDGLHLGSLIEDLSRHPGPWKRAAERLHPYEQYARHPKAALAFAVLRESDAYAFPALRDLAAQHPQWVTVEDGRIRAVTWNGQVEVALAARELPHATRLLRQRPGELLRRLDHVLRLYEAEGATGDPAPLTEALTHALPRAGVGALLSAYGALRIRHRSGPGARRVFFPRGEVTRAFAIPEDRAPLPGALTARVCGLLEAEVLRRLAAREPYEHVLFDEALEDLNVPFAEHASAASLVAVPRGSRQPLPPGEVLRLFLHWTQPADTRVDLDLSVAFYRSDLTFAGLCDYTALRHLGGAAVHSGDLTSAPAPAGATEYVDLELPLLAHAGIAYALPVVFSFNNIPFEKLPDAFAGFMEIDGGRPRDSSYDPRTVRQRFDLAGDSQVCVPMVVDLHRREALWTDLHLPPAAGFQSIASHTADLGRITRDLLSYFASGSRTTLGDLARWHAAARAPEATVVRREGALWTYRRGSGESAAAFAARLAALEVPQEYGTSADLERLLAGKRVLVARVHGEPVPEKASGTAYRLFPGPVDGHEDVTRVTAGDLVAELGPQQPEVASGGVAGTAAEPRSVLGE</sequence>
<feature type="region of interest" description="Disordered" evidence="1">
    <location>
        <begin position="846"/>
        <end position="870"/>
    </location>
</feature>
<protein>
    <recommendedName>
        <fullName evidence="2">RING-type domain-containing protein</fullName>
    </recommendedName>
</protein>
<reference evidence="3" key="2">
    <citation type="submission" date="2020-09" db="EMBL/GenBank/DDBJ databases">
        <authorList>
            <person name="Sun Q."/>
            <person name="Ohkuma M."/>
        </authorList>
    </citation>
    <scope>NUCLEOTIDE SEQUENCE</scope>
    <source>
        <strain evidence="3">JCM 4637</strain>
    </source>
</reference>
<dbReference type="PROSITE" id="PS50089">
    <property type="entry name" value="ZF_RING_2"/>
    <property type="match status" value="1"/>
</dbReference>
<dbReference type="PANTHER" id="PTHR32097">
    <property type="entry name" value="CAMP-BINDING PROTEIN 1-RELATED"/>
    <property type="match status" value="1"/>
</dbReference>
<dbReference type="InterPro" id="IPR003325">
    <property type="entry name" value="TerD"/>
</dbReference>
<dbReference type="NCBIfam" id="NF041916">
    <property type="entry name" value="RING_SCO0854"/>
    <property type="match status" value="1"/>
</dbReference>
<comment type="caution">
    <text evidence="3">The sequence shown here is derived from an EMBL/GenBank/DDBJ whole genome shotgun (WGS) entry which is preliminary data.</text>
</comment>
<dbReference type="EMBL" id="BMVC01000005">
    <property type="protein sequence ID" value="GHC93985.1"/>
    <property type="molecule type" value="Genomic_DNA"/>
</dbReference>